<reference evidence="2" key="1">
    <citation type="submission" date="2020-04" db="EMBL/GenBank/DDBJ databases">
        <authorList>
            <person name="Chiriac C."/>
            <person name="Salcher M."/>
            <person name="Ghai R."/>
            <person name="Kavagutti S V."/>
        </authorList>
    </citation>
    <scope>NUCLEOTIDE SEQUENCE</scope>
</reference>
<protein>
    <submittedName>
        <fullName evidence="2">Uncharacterized protein</fullName>
    </submittedName>
</protein>
<feature type="region of interest" description="Disordered" evidence="1">
    <location>
        <begin position="57"/>
        <end position="86"/>
    </location>
</feature>
<gene>
    <name evidence="2" type="ORF">UFOVP119_76</name>
</gene>
<evidence type="ECO:0000256" key="1">
    <source>
        <dbReference type="SAM" id="MobiDB-lite"/>
    </source>
</evidence>
<proteinExistence type="predicted"/>
<accession>A0A6J5LAK7</accession>
<name>A0A6J5LAK7_9CAUD</name>
<dbReference type="EMBL" id="LR796238">
    <property type="protein sequence ID" value="CAB4130452.1"/>
    <property type="molecule type" value="Genomic_DNA"/>
</dbReference>
<evidence type="ECO:0000313" key="2">
    <source>
        <dbReference type="EMBL" id="CAB4130452.1"/>
    </source>
</evidence>
<sequence length="121" mass="13194">MAYQRQPFTTAQGFICTRPFVMNGVSYGYDQRVDTAGIEVRRLRHMYDARMIDVDDGSRQKLDAPAAPPPRVDTDEAPAAPGVPSMKHKGFGKFEVIDAAGNVVAGPLSKDEAEKALAKLQ</sequence>
<organism evidence="2">
    <name type="scientific">uncultured Caudovirales phage</name>
    <dbReference type="NCBI Taxonomy" id="2100421"/>
    <lineage>
        <taxon>Viruses</taxon>
        <taxon>Duplodnaviria</taxon>
        <taxon>Heunggongvirae</taxon>
        <taxon>Uroviricota</taxon>
        <taxon>Caudoviricetes</taxon>
        <taxon>Peduoviridae</taxon>
        <taxon>Maltschvirus</taxon>
        <taxon>Maltschvirus maltsch</taxon>
    </lineage>
</organism>